<evidence type="ECO:0000313" key="9">
    <source>
        <dbReference type="Proteomes" id="UP000774130"/>
    </source>
</evidence>
<gene>
    <name evidence="8" type="ORF">KUA55_15585</name>
</gene>
<dbReference type="PANTHER" id="PTHR24221">
    <property type="entry name" value="ATP-BINDING CASSETTE SUB-FAMILY B"/>
    <property type="match status" value="1"/>
</dbReference>
<dbReference type="InterPro" id="IPR003593">
    <property type="entry name" value="AAA+_ATPase"/>
</dbReference>
<evidence type="ECO:0000256" key="5">
    <source>
        <dbReference type="SAM" id="Phobius"/>
    </source>
</evidence>
<dbReference type="InterPro" id="IPR011527">
    <property type="entry name" value="ABC1_TM_dom"/>
</dbReference>
<organism evidence="8 9">
    <name type="scientific">Enterococcus alishanensis</name>
    <dbReference type="NCBI Taxonomy" id="1303817"/>
    <lineage>
        <taxon>Bacteria</taxon>
        <taxon>Bacillati</taxon>
        <taxon>Bacillota</taxon>
        <taxon>Bacilli</taxon>
        <taxon>Lactobacillales</taxon>
        <taxon>Enterococcaceae</taxon>
        <taxon>Enterococcus</taxon>
    </lineage>
</organism>
<dbReference type="Proteomes" id="UP000774130">
    <property type="component" value="Unassembled WGS sequence"/>
</dbReference>
<reference evidence="8 9" key="1">
    <citation type="submission" date="2021-06" db="EMBL/GenBank/DDBJ databases">
        <title>Enterococcus alishanensis sp. nov., a novel lactic acid bacterium isolated from fresh coffee beans.</title>
        <authorList>
            <person name="Chen Y.-S."/>
        </authorList>
    </citation>
    <scope>NUCLEOTIDE SEQUENCE [LARGE SCALE GENOMIC DNA]</scope>
    <source>
        <strain evidence="8 9">ALS3</strain>
    </source>
</reference>
<name>A0ABS6TGL2_9ENTE</name>
<feature type="transmembrane region" description="Helical" evidence="5">
    <location>
        <begin position="23"/>
        <end position="44"/>
    </location>
</feature>
<dbReference type="InterPro" id="IPR003439">
    <property type="entry name" value="ABC_transporter-like_ATP-bd"/>
</dbReference>
<accession>A0ABS6TGL2</accession>
<evidence type="ECO:0000256" key="3">
    <source>
        <dbReference type="ARBA" id="ARBA00022989"/>
    </source>
</evidence>
<dbReference type="PROSITE" id="PS50893">
    <property type="entry name" value="ABC_TRANSPORTER_2"/>
    <property type="match status" value="1"/>
</dbReference>
<evidence type="ECO:0000313" key="8">
    <source>
        <dbReference type="EMBL" id="MBV7392104.1"/>
    </source>
</evidence>
<dbReference type="Pfam" id="PF00005">
    <property type="entry name" value="ABC_tran"/>
    <property type="match status" value="1"/>
</dbReference>
<keyword evidence="2 5" id="KW-0812">Transmembrane</keyword>
<dbReference type="GO" id="GO:0005524">
    <property type="term" value="F:ATP binding"/>
    <property type="evidence" value="ECO:0007669"/>
    <property type="project" value="UniProtKB-KW"/>
</dbReference>
<evidence type="ECO:0000256" key="1">
    <source>
        <dbReference type="ARBA" id="ARBA00004141"/>
    </source>
</evidence>
<keyword evidence="4 5" id="KW-0472">Membrane</keyword>
<sequence>MIQIIKNIQFIIGEQTKLLVKPLLLAILDAFLNMFFYGVMILGIVRLVERSFTRDFFIQCVFFLTIVFVIRLFLSRFTYNSMQINGSIIVTKLRIQLADHVRGLNSGFFNQNSIGKLTSNFTTDIADFEQVLTHNFIDFFKAFFMVTIGIIAAVVIDVRFALIIVIMILVALPLLIVGGAKGNKLAGTHREKINDVISRVVEYINGIKTFKLYQLSGAKFQRLDQSFNDLKKSAIKVELSLIPYVMVFSTIVSFIIPVALVWGTYLLTNEASSPESFIAVLILSISISGQLMAIGMLYPQMKFIAKSADNLREVLSAKPLNYQVDALDGANHAIQLEDVSFSYENGVPVLKNIYCEIPDGTTTALIGPSGSGKSTIIHLISRFWDVRSGKLTIGGVNLTTVKPDALTKHISCVFQEVYLFNDTILNNIKIAKPNADHSEVVAACQAANCHDFILKLENRYDTIVGEGGSTLSGGEKQRISIARAILKDAPIVLLDETTSSLDVDNEREINQALDKLMEKKTVVVIAHRLNTIINADQIIVLNEGKIREKGTHFELLANNDWYAQMYQEQVSARNWVI</sequence>
<feature type="transmembrane region" description="Helical" evidence="5">
    <location>
        <begin position="139"/>
        <end position="156"/>
    </location>
</feature>
<feature type="transmembrane region" description="Helical" evidence="5">
    <location>
        <begin position="241"/>
        <end position="265"/>
    </location>
</feature>
<dbReference type="SMART" id="SM00382">
    <property type="entry name" value="AAA"/>
    <property type="match status" value="1"/>
</dbReference>
<feature type="domain" description="ABC transporter" evidence="6">
    <location>
        <begin position="334"/>
        <end position="568"/>
    </location>
</feature>
<keyword evidence="3 5" id="KW-1133">Transmembrane helix</keyword>
<evidence type="ECO:0000259" key="6">
    <source>
        <dbReference type="PROSITE" id="PS50893"/>
    </source>
</evidence>
<keyword evidence="8" id="KW-0547">Nucleotide-binding</keyword>
<keyword evidence="8" id="KW-0067">ATP-binding</keyword>
<evidence type="ECO:0000256" key="2">
    <source>
        <dbReference type="ARBA" id="ARBA00022692"/>
    </source>
</evidence>
<dbReference type="PANTHER" id="PTHR24221:SF397">
    <property type="entry name" value="ABC TRANSPORTER, ATP-BINDING TRANSMEMBRANE PROTEIN"/>
    <property type="match status" value="1"/>
</dbReference>
<feature type="transmembrane region" description="Helical" evidence="5">
    <location>
        <begin position="277"/>
        <end position="298"/>
    </location>
</feature>
<feature type="transmembrane region" description="Helical" evidence="5">
    <location>
        <begin position="56"/>
        <end position="74"/>
    </location>
</feature>
<comment type="subcellular location">
    <subcellularLocation>
        <location evidence="1">Membrane</location>
        <topology evidence="1">Multi-pass membrane protein</topology>
    </subcellularLocation>
</comment>
<feature type="domain" description="ABC transmembrane type-1" evidence="7">
    <location>
        <begin position="23"/>
        <end position="301"/>
    </location>
</feature>
<comment type="caution">
    <text evidence="8">The sequence shown here is derived from an EMBL/GenBank/DDBJ whole genome shotgun (WGS) entry which is preliminary data.</text>
</comment>
<proteinExistence type="predicted"/>
<dbReference type="PROSITE" id="PS00211">
    <property type="entry name" value="ABC_TRANSPORTER_1"/>
    <property type="match status" value="1"/>
</dbReference>
<dbReference type="RefSeq" id="WP_218327316.1">
    <property type="nucleotide sequence ID" value="NZ_JAHUZB010000007.1"/>
</dbReference>
<feature type="transmembrane region" description="Helical" evidence="5">
    <location>
        <begin position="162"/>
        <end position="180"/>
    </location>
</feature>
<evidence type="ECO:0000259" key="7">
    <source>
        <dbReference type="PROSITE" id="PS50929"/>
    </source>
</evidence>
<dbReference type="EMBL" id="JAHUZB010000007">
    <property type="protein sequence ID" value="MBV7392104.1"/>
    <property type="molecule type" value="Genomic_DNA"/>
</dbReference>
<dbReference type="Pfam" id="PF00664">
    <property type="entry name" value="ABC_membrane"/>
    <property type="match status" value="1"/>
</dbReference>
<protein>
    <submittedName>
        <fullName evidence="8">ABC transporter ATP-binding protein/permease</fullName>
    </submittedName>
</protein>
<keyword evidence="9" id="KW-1185">Reference proteome</keyword>
<dbReference type="InterPro" id="IPR017871">
    <property type="entry name" value="ABC_transporter-like_CS"/>
</dbReference>
<evidence type="ECO:0000256" key="4">
    <source>
        <dbReference type="ARBA" id="ARBA00023136"/>
    </source>
</evidence>
<dbReference type="PROSITE" id="PS50929">
    <property type="entry name" value="ABC_TM1F"/>
    <property type="match status" value="1"/>
</dbReference>
<dbReference type="InterPro" id="IPR039421">
    <property type="entry name" value="Type_1_exporter"/>
</dbReference>